<feature type="chain" id="PRO_5040811318" evidence="1">
    <location>
        <begin position="28"/>
        <end position="355"/>
    </location>
</feature>
<protein>
    <submittedName>
        <fullName evidence="4">Uncharacterized protein LOC108829909</fullName>
    </submittedName>
</protein>
<evidence type="ECO:0000313" key="4">
    <source>
        <dbReference type="RefSeq" id="XP_018459005.2"/>
    </source>
</evidence>
<evidence type="ECO:0000313" key="3">
    <source>
        <dbReference type="Proteomes" id="UP000504610"/>
    </source>
</evidence>
<reference evidence="3" key="1">
    <citation type="journal article" date="2019" name="Database">
        <title>The radish genome database (RadishGD): an integrated information resource for radish genomics.</title>
        <authorList>
            <person name="Yu H.J."/>
            <person name="Baek S."/>
            <person name="Lee Y.J."/>
            <person name="Cho A."/>
            <person name="Mun J.H."/>
        </authorList>
    </citation>
    <scope>NUCLEOTIDE SEQUENCE [LARGE SCALE GENOMIC DNA]</scope>
    <source>
        <strain evidence="3">cv. WK10039</strain>
    </source>
</reference>
<dbReference type="InterPro" id="IPR002083">
    <property type="entry name" value="MATH/TRAF_dom"/>
</dbReference>
<reference evidence="4" key="2">
    <citation type="submission" date="2025-08" db="UniProtKB">
        <authorList>
            <consortium name="RefSeq"/>
        </authorList>
    </citation>
    <scope>IDENTIFICATION</scope>
    <source>
        <tissue evidence="4">Leaf</tissue>
    </source>
</reference>
<dbReference type="SUPFAM" id="SSF49599">
    <property type="entry name" value="TRAF domain-like"/>
    <property type="match status" value="2"/>
</dbReference>
<dbReference type="AlphaFoldDB" id="A0A6J0LFM2"/>
<dbReference type="InterPro" id="IPR008974">
    <property type="entry name" value="TRAF-like"/>
</dbReference>
<dbReference type="RefSeq" id="XP_018459005.2">
    <property type="nucleotide sequence ID" value="XM_018603503.2"/>
</dbReference>
<name>A0A6J0LFM2_RAPSA</name>
<dbReference type="SMART" id="SM00061">
    <property type="entry name" value="MATH"/>
    <property type="match status" value="2"/>
</dbReference>
<feature type="signal peptide" evidence="1">
    <location>
        <begin position="1"/>
        <end position="27"/>
    </location>
</feature>
<sequence length="355" mass="41348">MKNHYRNTISISLTYLFLCLFITYVSSQSLIRQIPDDFNTDLKEVPYVQKHHEFSSRHYNVSHSKTVTGMRNLRPSTYSYKIETNVIDKFETRPFTVGGYNWILHVYLNGNTKDGGAGYVSLYVEIDKSGFDSAHQEVYADLRFYIFNRKERKYFTIQDTDVWRFNAFNTMWGFSQVLPVDTFKDPKNGYLYDGEHCEFGVDVTVPTPFEESETFSISSSSDKFTWRIENFSTLVKDAYSSVFSLGGKKWNLRMVPTGSGSGSGKYVSLFLQLSTNQRRAYEYIYVRVKFRVLNQRKLSNRESELRNWYGRTYSWGIVNLISFDDLRDSSKGFLVNDALIVEVQLEAISTTTYFP</sequence>
<dbReference type="KEGG" id="rsz:108829909"/>
<dbReference type="PROSITE" id="PS50144">
    <property type="entry name" value="MATH"/>
    <property type="match status" value="2"/>
</dbReference>
<keyword evidence="1" id="KW-0732">Signal</keyword>
<proteinExistence type="predicted"/>
<dbReference type="Proteomes" id="UP000504610">
    <property type="component" value="Chromosome 4"/>
</dbReference>
<dbReference type="OrthoDB" id="1883087at2759"/>
<dbReference type="PANTHER" id="PTHR46162:SF34">
    <property type="entry name" value="MATH DOMAIN-CONTAINING PROTEIN"/>
    <property type="match status" value="1"/>
</dbReference>
<dbReference type="PANTHER" id="PTHR46162">
    <property type="entry name" value="TRAF-LIKE FAMILY PROTEIN"/>
    <property type="match status" value="1"/>
</dbReference>
<evidence type="ECO:0000256" key="1">
    <source>
        <dbReference type="SAM" id="SignalP"/>
    </source>
</evidence>
<feature type="domain" description="MATH" evidence="2">
    <location>
        <begin position="75"/>
        <end position="203"/>
    </location>
</feature>
<dbReference type="GeneID" id="108829909"/>
<feature type="domain" description="MATH" evidence="2">
    <location>
        <begin position="221"/>
        <end position="345"/>
    </location>
</feature>
<accession>A0A6J0LFM2</accession>
<keyword evidence="3" id="KW-1185">Reference proteome</keyword>
<dbReference type="CDD" id="cd00121">
    <property type="entry name" value="MATH"/>
    <property type="match status" value="2"/>
</dbReference>
<dbReference type="Pfam" id="PF22486">
    <property type="entry name" value="MATH_2"/>
    <property type="match status" value="2"/>
</dbReference>
<organism evidence="3 4">
    <name type="scientific">Raphanus sativus</name>
    <name type="common">Radish</name>
    <name type="synonym">Raphanus raphanistrum var. sativus</name>
    <dbReference type="NCBI Taxonomy" id="3726"/>
    <lineage>
        <taxon>Eukaryota</taxon>
        <taxon>Viridiplantae</taxon>
        <taxon>Streptophyta</taxon>
        <taxon>Embryophyta</taxon>
        <taxon>Tracheophyta</taxon>
        <taxon>Spermatophyta</taxon>
        <taxon>Magnoliopsida</taxon>
        <taxon>eudicotyledons</taxon>
        <taxon>Gunneridae</taxon>
        <taxon>Pentapetalae</taxon>
        <taxon>rosids</taxon>
        <taxon>malvids</taxon>
        <taxon>Brassicales</taxon>
        <taxon>Brassicaceae</taxon>
        <taxon>Brassiceae</taxon>
        <taxon>Raphanus</taxon>
    </lineage>
</organism>
<evidence type="ECO:0000259" key="2">
    <source>
        <dbReference type="PROSITE" id="PS50144"/>
    </source>
</evidence>
<gene>
    <name evidence="4" type="primary">LOC108829909</name>
</gene>
<dbReference type="Gene3D" id="2.60.210.10">
    <property type="entry name" value="Apoptosis, Tumor Necrosis Factor Receptor Associated Protein 2, Chain A"/>
    <property type="match status" value="2"/>
</dbReference>